<comment type="subcellular location">
    <subcellularLocation>
        <location evidence="1 9">Cell membrane</location>
        <topology evidence="1 9">Multi-pass membrane protein</topology>
    </subcellularLocation>
</comment>
<comment type="similarity">
    <text evidence="2 9">Belongs to the CN hydrolase family. Apolipoprotein N-acyltransferase subfamily.</text>
</comment>
<dbReference type="EMBL" id="BAABBO010000012">
    <property type="protein sequence ID" value="GAA3968691.1"/>
    <property type="molecule type" value="Genomic_DNA"/>
</dbReference>
<evidence type="ECO:0000256" key="2">
    <source>
        <dbReference type="ARBA" id="ARBA00010065"/>
    </source>
</evidence>
<keyword evidence="3 9" id="KW-1003">Cell membrane</keyword>
<evidence type="ECO:0000256" key="4">
    <source>
        <dbReference type="ARBA" id="ARBA00022679"/>
    </source>
</evidence>
<proteinExistence type="inferred from homology"/>
<evidence type="ECO:0000256" key="7">
    <source>
        <dbReference type="ARBA" id="ARBA00023136"/>
    </source>
</evidence>
<keyword evidence="7 9" id="KW-0472">Membrane</keyword>
<comment type="caution">
    <text evidence="11">The sequence shown here is derived from an EMBL/GenBank/DDBJ whole genome shotgun (WGS) entry which is preliminary data.</text>
</comment>
<dbReference type="SUPFAM" id="SSF56317">
    <property type="entry name" value="Carbon-nitrogen hydrolase"/>
    <property type="match status" value="1"/>
</dbReference>
<evidence type="ECO:0000313" key="11">
    <source>
        <dbReference type="EMBL" id="GAA3968691.1"/>
    </source>
</evidence>
<reference evidence="12" key="1">
    <citation type="journal article" date="2019" name="Int. J. Syst. Evol. Microbiol.">
        <title>The Global Catalogue of Microorganisms (GCM) 10K type strain sequencing project: providing services to taxonomists for standard genome sequencing and annotation.</title>
        <authorList>
            <consortium name="The Broad Institute Genomics Platform"/>
            <consortium name="The Broad Institute Genome Sequencing Center for Infectious Disease"/>
            <person name="Wu L."/>
            <person name="Ma J."/>
        </authorList>
    </citation>
    <scope>NUCLEOTIDE SEQUENCE [LARGE SCALE GENOMIC DNA]</scope>
    <source>
        <strain evidence="12">JCM 17555</strain>
    </source>
</reference>
<feature type="transmembrane region" description="Helical" evidence="9">
    <location>
        <begin position="34"/>
        <end position="51"/>
    </location>
</feature>
<keyword evidence="6 9" id="KW-1133">Transmembrane helix</keyword>
<evidence type="ECO:0000256" key="6">
    <source>
        <dbReference type="ARBA" id="ARBA00022989"/>
    </source>
</evidence>
<organism evidence="11 12">
    <name type="scientific">Allohahella marinimesophila</name>
    <dbReference type="NCBI Taxonomy" id="1054972"/>
    <lineage>
        <taxon>Bacteria</taxon>
        <taxon>Pseudomonadati</taxon>
        <taxon>Pseudomonadota</taxon>
        <taxon>Gammaproteobacteria</taxon>
        <taxon>Oceanospirillales</taxon>
        <taxon>Hahellaceae</taxon>
        <taxon>Allohahella</taxon>
    </lineage>
</organism>
<evidence type="ECO:0000256" key="9">
    <source>
        <dbReference type="HAMAP-Rule" id="MF_01148"/>
    </source>
</evidence>
<keyword evidence="5 9" id="KW-0812">Transmembrane</keyword>
<dbReference type="NCBIfam" id="TIGR00546">
    <property type="entry name" value="lnt"/>
    <property type="match status" value="1"/>
</dbReference>
<keyword evidence="8 9" id="KW-0012">Acyltransferase</keyword>
<evidence type="ECO:0000259" key="10">
    <source>
        <dbReference type="PROSITE" id="PS50263"/>
    </source>
</evidence>
<evidence type="ECO:0000256" key="5">
    <source>
        <dbReference type="ARBA" id="ARBA00022692"/>
    </source>
</evidence>
<dbReference type="PROSITE" id="PS50263">
    <property type="entry name" value="CN_HYDROLASE"/>
    <property type="match status" value="1"/>
</dbReference>
<dbReference type="InterPro" id="IPR036526">
    <property type="entry name" value="C-N_Hydrolase_sf"/>
</dbReference>
<dbReference type="EC" id="2.3.1.269" evidence="9"/>
<feature type="transmembrane region" description="Helical" evidence="9">
    <location>
        <begin position="227"/>
        <end position="246"/>
    </location>
</feature>
<dbReference type="PANTHER" id="PTHR38686">
    <property type="entry name" value="APOLIPOPROTEIN N-ACYLTRANSFERASE"/>
    <property type="match status" value="1"/>
</dbReference>
<feature type="transmembrane region" description="Helical" evidence="9">
    <location>
        <begin position="12"/>
        <end position="28"/>
    </location>
</feature>
<dbReference type="InterPro" id="IPR003010">
    <property type="entry name" value="C-N_Hydrolase"/>
</dbReference>
<feature type="transmembrane region" description="Helical" evidence="9">
    <location>
        <begin position="182"/>
        <end position="206"/>
    </location>
</feature>
<dbReference type="Gene3D" id="3.60.110.10">
    <property type="entry name" value="Carbon-nitrogen hydrolase"/>
    <property type="match status" value="1"/>
</dbReference>
<name>A0ABP7PNM1_9GAMM</name>
<evidence type="ECO:0000256" key="3">
    <source>
        <dbReference type="ARBA" id="ARBA00022475"/>
    </source>
</evidence>
<dbReference type="Proteomes" id="UP001501337">
    <property type="component" value="Unassembled WGS sequence"/>
</dbReference>
<evidence type="ECO:0000313" key="12">
    <source>
        <dbReference type="Proteomes" id="UP001501337"/>
    </source>
</evidence>
<dbReference type="PANTHER" id="PTHR38686:SF1">
    <property type="entry name" value="APOLIPOPROTEIN N-ACYLTRANSFERASE"/>
    <property type="match status" value="1"/>
</dbReference>
<keyword evidence="4 9" id="KW-0808">Transferase</keyword>
<keyword evidence="12" id="KW-1185">Reference proteome</keyword>
<feature type="transmembrane region" description="Helical" evidence="9">
    <location>
        <begin position="91"/>
        <end position="116"/>
    </location>
</feature>
<feature type="transmembrane region" description="Helical" evidence="9">
    <location>
        <begin position="137"/>
        <end position="162"/>
    </location>
</feature>
<accession>A0ABP7PNM1</accession>
<comment type="pathway">
    <text evidence="9">Protein modification; lipoprotein biosynthesis (N-acyl transfer).</text>
</comment>
<evidence type="ECO:0000256" key="1">
    <source>
        <dbReference type="ARBA" id="ARBA00004651"/>
    </source>
</evidence>
<dbReference type="InterPro" id="IPR004563">
    <property type="entry name" value="Apolipo_AcylTrfase"/>
</dbReference>
<evidence type="ECO:0000256" key="8">
    <source>
        <dbReference type="ARBA" id="ARBA00023315"/>
    </source>
</evidence>
<protein>
    <recommendedName>
        <fullName evidence="9">Apolipoprotein N-acyltransferase</fullName>
        <shortName evidence="9">ALP N-acyltransferase</shortName>
        <ecNumber evidence="9">2.3.1.269</ecNumber>
    </recommendedName>
</protein>
<dbReference type="HAMAP" id="MF_01148">
    <property type="entry name" value="Lnt"/>
    <property type="match status" value="1"/>
</dbReference>
<dbReference type="Pfam" id="PF20154">
    <property type="entry name" value="LNT_N"/>
    <property type="match status" value="1"/>
</dbReference>
<comment type="catalytic activity">
    <reaction evidence="9">
        <text>N-terminal S-1,2-diacyl-sn-glyceryl-L-cysteinyl-[lipoprotein] + a glycerophospholipid = N-acyl-S-1,2-diacyl-sn-glyceryl-L-cysteinyl-[lipoprotein] + a 2-acyl-sn-glycero-3-phospholipid + H(+)</text>
        <dbReference type="Rhea" id="RHEA:48228"/>
        <dbReference type="Rhea" id="RHEA-COMP:14681"/>
        <dbReference type="Rhea" id="RHEA-COMP:14684"/>
        <dbReference type="ChEBI" id="CHEBI:15378"/>
        <dbReference type="ChEBI" id="CHEBI:136912"/>
        <dbReference type="ChEBI" id="CHEBI:140656"/>
        <dbReference type="ChEBI" id="CHEBI:140657"/>
        <dbReference type="ChEBI" id="CHEBI:140660"/>
        <dbReference type="EC" id="2.3.1.269"/>
    </reaction>
</comment>
<dbReference type="CDD" id="cd07571">
    <property type="entry name" value="ALP_N-acyl_transferase"/>
    <property type="match status" value="1"/>
</dbReference>
<feature type="domain" description="CN hydrolase" evidence="10">
    <location>
        <begin position="264"/>
        <end position="510"/>
    </location>
</feature>
<sequence>MKDLMFASFFRHYLPWLLIGGLLPFTFAPFDQVWLPYPLFALAFCMLPTLARRNLRQFALAGWCLGFGFFTVGVSWVYFSIHDYGNASPTLAGGLTLLFTALLSLFFVLQFLLLGLSFRYGGLSRLAARRQVLFGGLLFAAVWVLFEWVRAWLLSGFPWLLLGEALPASSTGGWMSGWAPVAGVYACSLLILLMALALGLVINRLLERIRNTAESPPAPDSTGLPSWPDYTFAVLVLALVLGGYGLSSVQWTSANGPVLSAALVQPNIAQALKWKSSEQDRIVRTYIDMTTPIWDADIILWPETALPLYQHQAVNLLKQLGQRADSEQAAFFTGILTVSESDAGEIQVHNSFIGLGKASGQYDKQRLVPFGEYVPMQSILRGLIDFFNLPMSDMRPGRTEQAPLTMQLNSSGETYTVAALICYEVVYPDFVASQAADVDLMITVSNDTWFGRSIGPLQHLQIARMRALEQQKPILRGTNNGVTAIIGADGIIQDRLAQFESGVLRGEVQPRQGATPFARTGSMPILLLCGLLIVGVVLQARRA</sequence>
<gene>
    <name evidence="11" type="primary">lnt_2</name>
    <name evidence="9" type="synonym">lnt</name>
    <name evidence="11" type="ORF">GCM10022278_28050</name>
</gene>
<comment type="function">
    <text evidence="9">Catalyzes the phospholipid dependent N-acylation of the N-terminal cysteine of apolipoprotein, the last step in lipoprotein maturation.</text>
</comment>
<feature type="transmembrane region" description="Helical" evidence="9">
    <location>
        <begin position="521"/>
        <end position="540"/>
    </location>
</feature>
<dbReference type="InterPro" id="IPR045378">
    <property type="entry name" value="LNT_N"/>
</dbReference>
<dbReference type="Pfam" id="PF00795">
    <property type="entry name" value="CN_hydrolase"/>
    <property type="match status" value="1"/>
</dbReference>
<feature type="transmembrane region" description="Helical" evidence="9">
    <location>
        <begin position="58"/>
        <end position="79"/>
    </location>
</feature>